<feature type="region of interest" description="Disordered" evidence="6">
    <location>
        <begin position="307"/>
        <end position="327"/>
    </location>
</feature>
<evidence type="ECO:0000256" key="2">
    <source>
        <dbReference type="ARBA" id="ARBA00022692"/>
    </source>
</evidence>
<evidence type="ECO:0000313" key="10">
    <source>
        <dbReference type="Proteomes" id="UP000247647"/>
    </source>
</evidence>
<keyword evidence="10" id="KW-1185">Reference proteome</keyword>
<dbReference type="AlphaFoldDB" id="A0A318YMT3"/>
<dbReference type="GeneID" id="37130161"/>
<dbReference type="PANTHER" id="PTHR33048">
    <property type="entry name" value="PTH11-LIKE INTEGRAL MEMBRANE PROTEIN (AFU_ORTHOLOGUE AFUA_5G11245)"/>
    <property type="match status" value="1"/>
</dbReference>
<gene>
    <name evidence="9" type="ORF">BO87DRAFT_434253</name>
</gene>
<evidence type="ECO:0000313" key="9">
    <source>
        <dbReference type="EMBL" id="PYH35546.1"/>
    </source>
</evidence>
<feature type="transmembrane region" description="Helical" evidence="7">
    <location>
        <begin position="12"/>
        <end position="31"/>
    </location>
</feature>
<dbReference type="Proteomes" id="UP000247647">
    <property type="component" value="Unassembled WGS sequence"/>
</dbReference>
<dbReference type="GO" id="GO:0016020">
    <property type="term" value="C:membrane"/>
    <property type="evidence" value="ECO:0007669"/>
    <property type="project" value="UniProtKB-SubCell"/>
</dbReference>
<dbReference type="InterPro" id="IPR052337">
    <property type="entry name" value="SAT4-like"/>
</dbReference>
<feature type="transmembrane region" description="Helical" evidence="7">
    <location>
        <begin position="238"/>
        <end position="258"/>
    </location>
</feature>
<evidence type="ECO:0000256" key="6">
    <source>
        <dbReference type="SAM" id="MobiDB-lite"/>
    </source>
</evidence>
<organism evidence="9 10">
    <name type="scientific">Aspergillus neoniger (strain CBS 115656)</name>
    <dbReference type="NCBI Taxonomy" id="1448310"/>
    <lineage>
        <taxon>Eukaryota</taxon>
        <taxon>Fungi</taxon>
        <taxon>Dikarya</taxon>
        <taxon>Ascomycota</taxon>
        <taxon>Pezizomycotina</taxon>
        <taxon>Eurotiomycetes</taxon>
        <taxon>Eurotiomycetidae</taxon>
        <taxon>Eurotiales</taxon>
        <taxon>Aspergillaceae</taxon>
        <taxon>Aspergillus</taxon>
        <taxon>Aspergillus subgen. Circumdati</taxon>
    </lineage>
</organism>
<evidence type="ECO:0000259" key="8">
    <source>
        <dbReference type="Pfam" id="PF20684"/>
    </source>
</evidence>
<comment type="similarity">
    <text evidence="5">Belongs to the SAT4 family.</text>
</comment>
<dbReference type="EMBL" id="KZ821456">
    <property type="protein sequence ID" value="PYH35546.1"/>
    <property type="molecule type" value="Genomic_DNA"/>
</dbReference>
<dbReference type="OrthoDB" id="10017208at2759"/>
<reference evidence="9" key="1">
    <citation type="submission" date="2016-12" db="EMBL/GenBank/DDBJ databases">
        <title>The genomes of Aspergillus section Nigri reveals drivers in fungal speciation.</title>
        <authorList>
            <consortium name="DOE Joint Genome Institute"/>
            <person name="Vesth T.C."/>
            <person name="Nybo J."/>
            <person name="Theobald S."/>
            <person name="Brandl J."/>
            <person name="Frisvad J.C."/>
            <person name="Nielsen K.F."/>
            <person name="Lyhne E.K."/>
            <person name="Kogle M.E."/>
            <person name="Kuo A."/>
            <person name="Riley R."/>
            <person name="Clum A."/>
            <person name="Nolan M."/>
            <person name="Lipzen A."/>
            <person name="Salamov A."/>
            <person name="Henrissat B."/>
            <person name="Wiebenga A."/>
            <person name="De Vries R.P."/>
            <person name="Grigoriev I.V."/>
            <person name="Mortensen U.H."/>
            <person name="Andersen M.R."/>
            <person name="Baker S.E."/>
        </authorList>
    </citation>
    <scope>NUCLEOTIDE SEQUENCE [LARGE SCALE GENOMIC DNA]</scope>
    <source>
        <strain evidence="9">CBS 115656</strain>
    </source>
</reference>
<feature type="transmembrane region" description="Helical" evidence="7">
    <location>
        <begin position="121"/>
        <end position="143"/>
    </location>
</feature>
<feature type="compositionally biased region" description="Polar residues" evidence="6">
    <location>
        <begin position="313"/>
        <end position="327"/>
    </location>
</feature>
<accession>A0A318YMT3</accession>
<protein>
    <recommendedName>
        <fullName evidence="8">Rhodopsin domain-containing protein</fullName>
    </recommendedName>
</protein>
<dbReference type="Pfam" id="PF20684">
    <property type="entry name" value="Fung_rhodopsin"/>
    <property type="match status" value="1"/>
</dbReference>
<name>A0A318YMT3_ASPNB</name>
<dbReference type="InterPro" id="IPR049326">
    <property type="entry name" value="Rhodopsin_dom_fungi"/>
</dbReference>
<evidence type="ECO:0000256" key="4">
    <source>
        <dbReference type="ARBA" id="ARBA00023136"/>
    </source>
</evidence>
<feature type="transmembrane region" description="Helical" evidence="7">
    <location>
        <begin position="43"/>
        <end position="64"/>
    </location>
</feature>
<keyword evidence="3 7" id="KW-1133">Transmembrane helix</keyword>
<keyword evidence="2 7" id="KW-0812">Transmembrane</keyword>
<proteinExistence type="inferred from homology"/>
<comment type="subcellular location">
    <subcellularLocation>
        <location evidence="1">Membrane</location>
        <topology evidence="1">Multi-pass membrane protein</topology>
    </subcellularLocation>
</comment>
<evidence type="ECO:0000256" key="7">
    <source>
        <dbReference type="SAM" id="Phobius"/>
    </source>
</evidence>
<dbReference type="PANTHER" id="PTHR33048:SF163">
    <property type="entry name" value="INTEGRAL MEMBRANE PROTEIN (AFU_ORTHOLOGUE AFUA_8G05510)"/>
    <property type="match status" value="1"/>
</dbReference>
<evidence type="ECO:0000256" key="5">
    <source>
        <dbReference type="ARBA" id="ARBA00038359"/>
    </source>
</evidence>
<dbReference type="RefSeq" id="XP_025481024.1">
    <property type="nucleotide sequence ID" value="XM_025627705.1"/>
</dbReference>
<sequence>MAPTSRGVEMISIVTVLVSLAFLAVILRIVARFKRKVHFGVDDYLCFACMLLLIGMLIELSLWVTIGGNGSHQSNLSNETMMNFYKIFLANQFTYFSLCPLIKVSIVCFYRRIFTTRTFQWTSFSINLLISLWGLGVFLACALQCRPLKAYWDQSVDGHCLDGYTLIVVNQIFNVVIDFVLLALPIPLIWGLHRSWQDKLAINGVFALGGFVCFASIFRVVVLFWINESDMTYTVYQATLWTHIEPSIGLICSCLPTIRGLFPRGKLSSNNYKYRNEVPYYGNTDVSTSNFVATGRKTSTAESIKLENGVPRRSNSSEGGLPSSVKSNDTSWLDITVRTEIDVRQDDLPRHSFALIYKPTELDALVASSAVMSDRVRVFDLPLSFEFF</sequence>
<evidence type="ECO:0000256" key="3">
    <source>
        <dbReference type="ARBA" id="ARBA00022989"/>
    </source>
</evidence>
<feature type="transmembrane region" description="Helical" evidence="7">
    <location>
        <begin position="200"/>
        <end position="226"/>
    </location>
</feature>
<evidence type="ECO:0000256" key="1">
    <source>
        <dbReference type="ARBA" id="ARBA00004141"/>
    </source>
</evidence>
<feature type="transmembrane region" description="Helical" evidence="7">
    <location>
        <begin position="84"/>
        <end position="109"/>
    </location>
</feature>
<feature type="transmembrane region" description="Helical" evidence="7">
    <location>
        <begin position="163"/>
        <end position="188"/>
    </location>
</feature>
<keyword evidence="4 7" id="KW-0472">Membrane</keyword>
<feature type="domain" description="Rhodopsin" evidence="8">
    <location>
        <begin position="27"/>
        <end position="262"/>
    </location>
</feature>